<protein>
    <recommendedName>
        <fullName evidence="3">F-box domain-containing protein</fullName>
    </recommendedName>
</protein>
<accession>A0A9Q8USE6</accession>
<dbReference type="AlphaFoldDB" id="A0A9Q8USE6"/>
<dbReference type="GeneID" id="71991004"/>
<keyword evidence="2" id="KW-1185">Reference proteome</keyword>
<gene>
    <name evidence="1" type="ORF">CLAFUR5_11126</name>
</gene>
<dbReference type="KEGG" id="ffu:CLAFUR5_11126"/>
<reference evidence="1" key="1">
    <citation type="submission" date="2021-12" db="EMBL/GenBank/DDBJ databases">
        <authorList>
            <person name="Zaccaron A."/>
            <person name="Stergiopoulos I."/>
        </authorList>
    </citation>
    <scope>NUCLEOTIDE SEQUENCE</scope>
    <source>
        <strain evidence="1">Race5_Kim</strain>
    </source>
</reference>
<evidence type="ECO:0000313" key="2">
    <source>
        <dbReference type="Proteomes" id="UP000756132"/>
    </source>
</evidence>
<evidence type="ECO:0008006" key="3">
    <source>
        <dbReference type="Google" id="ProtNLM"/>
    </source>
</evidence>
<dbReference type="OrthoDB" id="10587766at2759"/>
<sequence length="338" mass="38801">MEYTQRLAFRQLPHERPIPDLIQAESNSRRSRVLFLYERPRTSPRAWLEKLPLELLLMKLEHTSTVDIANMMEISTALRFMIVPQLTYLGDRIASFHLERIRAVASTLDLTGLDIFAAVQHYASWRGESNHGSNFYPLRSQWREGFRRGYMHVLSGSNPEWTPDKHETMLMDELLTCLQTIYHLRHRSLASRNQSNGGSRRLKRLARSCVLRGPADCPSAWRDHAFETMENLYLFGEEDILKVLDQAEKVNILDVVCGQGVKRMPRGDWEARSKDSHGGECLRTFGDSLPMLHGDLRYFSRSGVDGQLRNIISSGPQAEQNPLLRAAILEDLDICILV</sequence>
<proteinExistence type="predicted"/>
<organism evidence="1 2">
    <name type="scientific">Passalora fulva</name>
    <name type="common">Tomato leaf mold</name>
    <name type="synonym">Cladosporium fulvum</name>
    <dbReference type="NCBI Taxonomy" id="5499"/>
    <lineage>
        <taxon>Eukaryota</taxon>
        <taxon>Fungi</taxon>
        <taxon>Dikarya</taxon>
        <taxon>Ascomycota</taxon>
        <taxon>Pezizomycotina</taxon>
        <taxon>Dothideomycetes</taxon>
        <taxon>Dothideomycetidae</taxon>
        <taxon>Mycosphaerellales</taxon>
        <taxon>Mycosphaerellaceae</taxon>
        <taxon>Fulvia</taxon>
    </lineage>
</organism>
<dbReference type="Proteomes" id="UP000756132">
    <property type="component" value="Chromosome 8"/>
</dbReference>
<name>A0A9Q8USE6_PASFU</name>
<dbReference type="RefSeq" id="XP_047765061.1">
    <property type="nucleotide sequence ID" value="XM_047910274.1"/>
</dbReference>
<reference evidence="1" key="2">
    <citation type="journal article" date="2022" name="Microb. Genom.">
        <title>A chromosome-scale genome assembly of the tomato pathogen Cladosporium fulvum reveals a compartmentalized genome architecture and the presence of a dispensable chromosome.</title>
        <authorList>
            <person name="Zaccaron A.Z."/>
            <person name="Chen L.H."/>
            <person name="Samaras A."/>
            <person name="Stergiopoulos I."/>
        </authorList>
    </citation>
    <scope>NUCLEOTIDE SEQUENCE</scope>
    <source>
        <strain evidence="1">Race5_Kim</strain>
    </source>
</reference>
<dbReference type="EMBL" id="CP090170">
    <property type="protein sequence ID" value="UJO20695.1"/>
    <property type="molecule type" value="Genomic_DNA"/>
</dbReference>
<evidence type="ECO:0000313" key="1">
    <source>
        <dbReference type="EMBL" id="UJO20695.1"/>
    </source>
</evidence>